<evidence type="ECO:0000313" key="2">
    <source>
        <dbReference type="EMBL" id="KAK3768743.1"/>
    </source>
</evidence>
<dbReference type="Proteomes" id="UP001283361">
    <property type="component" value="Unassembled WGS sequence"/>
</dbReference>
<sequence length="148" mass="17179">MLESVLSVACWDQYRVQCVWVDTKFNMLESVLSAACWRRYLLECIGICRKTKRQMTDQYLNTRACQELNFCWNLIRQEGRKNVSRDFLDQWVVCTCQTLDSSCQADLIEIDLRLHRKTAAFRPTRGDGPGTSAAKSERKGIQQQETCV</sequence>
<organism evidence="2 3">
    <name type="scientific">Elysia crispata</name>
    <name type="common">lettuce slug</name>
    <dbReference type="NCBI Taxonomy" id="231223"/>
    <lineage>
        <taxon>Eukaryota</taxon>
        <taxon>Metazoa</taxon>
        <taxon>Spiralia</taxon>
        <taxon>Lophotrochozoa</taxon>
        <taxon>Mollusca</taxon>
        <taxon>Gastropoda</taxon>
        <taxon>Heterobranchia</taxon>
        <taxon>Euthyneura</taxon>
        <taxon>Panpulmonata</taxon>
        <taxon>Sacoglossa</taxon>
        <taxon>Placobranchoidea</taxon>
        <taxon>Plakobranchidae</taxon>
        <taxon>Elysia</taxon>
    </lineage>
</organism>
<protein>
    <submittedName>
        <fullName evidence="2">Uncharacterized protein</fullName>
    </submittedName>
</protein>
<evidence type="ECO:0000313" key="3">
    <source>
        <dbReference type="Proteomes" id="UP001283361"/>
    </source>
</evidence>
<dbReference type="AlphaFoldDB" id="A0AAE0ZFY7"/>
<proteinExistence type="predicted"/>
<keyword evidence="3" id="KW-1185">Reference proteome</keyword>
<reference evidence="2" key="1">
    <citation type="journal article" date="2023" name="G3 (Bethesda)">
        <title>A reference genome for the long-term kleptoplast-retaining sea slug Elysia crispata morphotype clarki.</title>
        <authorList>
            <person name="Eastman K.E."/>
            <person name="Pendleton A.L."/>
            <person name="Shaikh M.A."/>
            <person name="Suttiyut T."/>
            <person name="Ogas R."/>
            <person name="Tomko P."/>
            <person name="Gavelis G."/>
            <person name="Widhalm J.R."/>
            <person name="Wisecaver J.H."/>
        </authorList>
    </citation>
    <scope>NUCLEOTIDE SEQUENCE</scope>
    <source>
        <strain evidence="2">ECLA1</strain>
    </source>
</reference>
<feature type="region of interest" description="Disordered" evidence="1">
    <location>
        <begin position="122"/>
        <end position="148"/>
    </location>
</feature>
<name>A0AAE0ZFY7_9GAST</name>
<dbReference type="EMBL" id="JAWDGP010004021">
    <property type="protein sequence ID" value="KAK3768743.1"/>
    <property type="molecule type" value="Genomic_DNA"/>
</dbReference>
<accession>A0AAE0ZFY7</accession>
<gene>
    <name evidence="2" type="ORF">RRG08_025986</name>
</gene>
<comment type="caution">
    <text evidence="2">The sequence shown here is derived from an EMBL/GenBank/DDBJ whole genome shotgun (WGS) entry which is preliminary data.</text>
</comment>
<evidence type="ECO:0000256" key="1">
    <source>
        <dbReference type="SAM" id="MobiDB-lite"/>
    </source>
</evidence>